<gene>
    <name evidence="8" type="ORF">BAN20980_03190</name>
    <name evidence="7" type="ORF">JQK92_07570</name>
</gene>
<feature type="domain" description="Carbohydrate kinase FGGY C-terminal" evidence="6">
    <location>
        <begin position="257"/>
        <end position="453"/>
    </location>
</feature>
<evidence type="ECO:0000256" key="1">
    <source>
        <dbReference type="ARBA" id="ARBA00009156"/>
    </source>
</evidence>
<dbReference type="EMBL" id="JAFCIQ010000004">
    <property type="protein sequence ID" value="MBM2766285.1"/>
    <property type="molecule type" value="Genomic_DNA"/>
</dbReference>
<dbReference type="InterPro" id="IPR018483">
    <property type="entry name" value="Carb_kinase_FGGY_CS"/>
</dbReference>
<dbReference type="InterPro" id="IPR018484">
    <property type="entry name" value="FGGY_N"/>
</dbReference>
<keyword evidence="10" id="KW-1185">Reference proteome</keyword>
<evidence type="ECO:0000256" key="3">
    <source>
        <dbReference type="ARBA" id="ARBA00022777"/>
    </source>
</evidence>
<comment type="similarity">
    <text evidence="1 4">Belongs to the FGGY kinase family.</text>
</comment>
<evidence type="ECO:0000313" key="10">
    <source>
        <dbReference type="Proteomes" id="UP000755577"/>
    </source>
</evidence>
<name>A0A6P2GBV5_9BURK</name>
<dbReference type="Proteomes" id="UP000755577">
    <property type="component" value="Unassembled WGS sequence"/>
</dbReference>
<dbReference type="RefSeq" id="WP_174926638.1">
    <property type="nucleotide sequence ID" value="NZ_CABVLY010000011.1"/>
</dbReference>
<dbReference type="EMBL" id="CABVLY010000011">
    <property type="protein sequence ID" value="VVU50474.1"/>
    <property type="molecule type" value="Genomic_DNA"/>
</dbReference>
<dbReference type="Pfam" id="PF00370">
    <property type="entry name" value="FGGY_N"/>
    <property type="match status" value="1"/>
</dbReference>
<organism evidence="8 9">
    <name type="scientific">Burkholderia anthina</name>
    <dbReference type="NCBI Taxonomy" id="179879"/>
    <lineage>
        <taxon>Bacteria</taxon>
        <taxon>Pseudomonadati</taxon>
        <taxon>Pseudomonadota</taxon>
        <taxon>Betaproteobacteria</taxon>
        <taxon>Burkholderiales</taxon>
        <taxon>Burkholderiaceae</taxon>
        <taxon>Burkholderia</taxon>
        <taxon>Burkholderia cepacia complex</taxon>
    </lineage>
</organism>
<dbReference type="InterPro" id="IPR050406">
    <property type="entry name" value="FGGY_Carb_Kinase"/>
</dbReference>
<keyword evidence="3 4" id="KW-0418">Kinase</keyword>
<keyword evidence="2 4" id="KW-0808">Transferase</keyword>
<accession>A0A6P2GBV5</accession>
<evidence type="ECO:0000259" key="6">
    <source>
        <dbReference type="Pfam" id="PF02782"/>
    </source>
</evidence>
<dbReference type="InterPro" id="IPR043129">
    <property type="entry name" value="ATPase_NBD"/>
</dbReference>
<dbReference type="PROSITE" id="PS00445">
    <property type="entry name" value="FGGY_KINASES_2"/>
    <property type="match status" value="1"/>
</dbReference>
<protein>
    <submittedName>
        <fullName evidence="8">Xylulokinase</fullName>
    </submittedName>
</protein>
<dbReference type="PANTHER" id="PTHR43095:SF5">
    <property type="entry name" value="XYLULOSE KINASE"/>
    <property type="match status" value="1"/>
</dbReference>
<dbReference type="GO" id="GO:0016773">
    <property type="term" value="F:phosphotransferase activity, alcohol group as acceptor"/>
    <property type="evidence" value="ECO:0007669"/>
    <property type="project" value="InterPro"/>
</dbReference>
<dbReference type="SUPFAM" id="SSF53067">
    <property type="entry name" value="Actin-like ATPase domain"/>
    <property type="match status" value="2"/>
</dbReference>
<reference evidence="7 10" key="2">
    <citation type="submission" date="2021-02" db="EMBL/GenBank/DDBJ databases">
        <title>Draft genome of the type strains Burkholderia anthina DSM16086.</title>
        <authorList>
            <person name="Hertel R."/>
            <person name="Meissner J."/>
            <person name="Poehlein A."/>
            <person name="Daniel R."/>
            <person name="Commichau F.M."/>
        </authorList>
    </citation>
    <scope>NUCLEOTIDE SEQUENCE [LARGE SCALE GENOMIC DNA]</scope>
    <source>
        <strain evidence="7 10">DSM 16086</strain>
    </source>
</reference>
<evidence type="ECO:0000313" key="8">
    <source>
        <dbReference type="EMBL" id="VVU50474.1"/>
    </source>
</evidence>
<evidence type="ECO:0000313" key="7">
    <source>
        <dbReference type="EMBL" id="MBM2766285.1"/>
    </source>
</evidence>
<dbReference type="GO" id="GO:0016301">
    <property type="term" value="F:kinase activity"/>
    <property type="evidence" value="ECO:0007669"/>
    <property type="project" value="UniProtKB-KW"/>
</dbReference>
<reference evidence="8 9" key="1">
    <citation type="submission" date="2019-09" db="EMBL/GenBank/DDBJ databases">
        <authorList>
            <person name="Depoorter E."/>
        </authorList>
    </citation>
    <scope>NUCLEOTIDE SEQUENCE [LARGE SCALE GENOMIC DNA]</scope>
    <source>
        <strain evidence="8">LMG 20980</strain>
    </source>
</reference>
<evidence type="ECO:0000256" key="4">
    <source>
        <dbReference type="RuleBase" id="RU003733"/>
    </source>
</evidence>
<dbReference type="CDD" id="cd07805">
    <property type="entry name" value="ASKHA_NBD_FGGY_CvXK-like"/>
    <property type="match status" value="1"/>
</dbReference>
<dbReference type="GeneID" id="56501238"/>
<dbReference type="PIRSF" id="PIRSF000538">
    <property type="entry name" value="GlpK"/>
    <property type="match status" value="1"/>
</dbReference>
<sequence length="519" mass="54780">MSRSVIACDLGTGSAKVALFRHDGVCLADCVVRYDTYYPGPKRHEQRVSDWWDAVVAGIRDVMSRVQGHRVSAIALSGHSLGCVPLGAGGRLLAEHVPIWSDSRADEEADAFFAAFDFRKWYARTGNGFPAPLYPLFKAMWLRRNRPDVYAATKVFVGTKDYVNLRLTGRLVTDPSYASGSGAYDLYRGDYCDEILAAAGLSRAQFPAIVPSTAVVGEVLPDVAAALGLPPGVKVIAGGVDNSCMALGAGTFRQGDAYCSMGSSSWLTIAACKPLIDQDVVPYVFQHVVPDMFISATSIFSSGTSIKWVFDTLHEGLHAQAARDAADGVEAFVALAAQAPFGARGLLFVPTLGGGTTFEGGPDVRGALLGLDLQHGAADVARATLEGVALALAMALDALRGLTDLRGEMTIVGGGAKSPLLCQILADYLRCTIAKTAVDQQAAALGAAALALVGTEQWADFMPITQLQQVSARTHPDPGVAVQRDAALRAYRQASEQQRALASALVVLRQAVRVPAPSG</sequence>
<evidence type="ECO:0000256" key="2">
    <source>
        <dbReference type="ARBA" id="ARBA00022679"/>
    </source>
</evidence>
<dbReference type="Gene3D" id="3.30.420.40">
    <property type="match status" value="2"/>
</dbReference>
<dbReference type="AlphaFoldDB" id="A0A6P2GBV5"/>
<dbReference type="Proteomes" id="UP000494201">
    <property type="component" value="Unassembled WGS sequence"/>
</dbReference>
<dbReference type="InterPro" id="IPR018485">
    <property type="entry name" value="FGGY_C"/>
</dbReference>
<feature type="domain" description="Carbohydrate kinase FGGY N-terminal" evidence="5">
    <location>
        <begin position="5"/>
        <end position="248"/>
    </location>
</feature>
<dbReference type="Pfam" id="PF02782">
    <property type="entry name" value="FGGY_C"/>
    <property type="match status" value="1"/>
</dbReference>
<dbReference type="PANTHER" id="PTHR43095">
    <property type="entry name" value="SUGAR KINASE"/>
    <property type="match status" value="1"/>
</dbReference>
<proteinExistence type="inferred from homology"/>
<evidence type="ECO:0000313" key="9">
    <source>
        <dbReference type="Proteomes" id="UP000494201"/>
    </source>
</evidence>
<dbReference type="InterPro" id="IPR000577">
    <property type="entry name" value="Carb_kinase_FGGY"/>
</dbReference>
<evidence type="ECO:0000259" key="5">
    <source>
        <dbReference type="Pfam" id="PF00370"/>
    </source>
</evidence>
<dbReference type="GO" id="GO:0005975">
    <property type="term" value="P:carbohydrate metabolic process"/>
    <property type="evidence" value="ECO:0007669"/>
    <property type="project" value="InterPro"/>
</dbReference>